<proteinExistence type="predicted"/>
<protein>
    <submittedName>
        <fullName evidence="2">Metalloproteases (Zincins), catalytic</fullName>
    </submittedName>
</protein>
<reference evidence="2 3" key="1">
    <citation type="journal article" date="2013" name="BMC Genomics">
        <title>Genomics-driven discovery of the pneumocandin biosynthetic gene cluster in the fungus Glarea lozoyensis.</title>
        <authorList>
            <person name="Chen L."/>
            <person name="Yue Q."/>
            <person name="Zhang X."/>
            <person name="Xiang M."/>
            <person name="Wang C."/>
            <person name="Li S."/>
            <person name="Che Y."/>
            <person name="Ortiz-Lopez F.J."/>
            <person name="Bills G.F."/>
            <person name="Liu X."/>
            <person name="An Z."/>
        </authorList>
    </citation>
    <scope>NUCLEOTIDE SEQUENCE [LARGE SCALE GENOMIC DNA]</scope>
    <source>
        <strain evidence="3">ATCC 20868 / MF5171</strain>
    </source>
</reference>
<feature type="chain" id="PRO_5004507626" evidence="1">
    <location>
        <begin position="19"/>
        <end position="317"/>
    </location>
</feature>
<dbReference type="Gene3D" id="3.40.390.10">
    <property type="entry name" value="Collagenase (Catalytic Domain)"/>
    <property type="match status" value="1"/>
</dbReference>
<accession>S3CZI3</accession>
<dbReference type="GO" id="GO:0006508">
    <property type="term" value="P:proteolysis"/>
    <property type="evidence" value="ECO:0007669"/>
    <property type="project" value="UniProtKB-KW"/>
</dbReference>
<feature type="signal peptide" evidence="1">
    <location>
        <begin position="1"/>
        <end position="18"/>
    </location>
</feature>
<dbReference type="GO" id="GO:0008237">
    <property type="term" value="F:metallopeptidase activity"/>
    <property type="evidence" value="ECO:0007669"/>
    <property type="project" value="UniProtKB-KW"/>
</dbReference>
<name>S3CZI3_GLAL2</name>
<dbReference type="Proteomes" id="UP000016922">
    <property type="component" value="Unassembled WGS sequence"/>
</dbReference>
<organism evidence="2 3">
    <name type="scientific">Glarea lozoyensis (strain ATCC 20868 / MF5171)</name>
    <dbReference type="NCBI Taxonomy" id="1116229"/>
    <lineage>
        <taxon>Eukaryota</taxon>
        <taxon>Fungi</taxon>
        <taxon>Dikarya</taxon>
        <taxon>Ascomycota</taxon>
        <taxon>Pezizomycotina</taxon>
        <taxon>Leotiomycetes</taxon>
        <taxon>Helotiales</taxon>
        <taxon>Helotiaceae</taxon>
        <taxon>Glarea</taxon>
    </lineage>
</organism>
<dbReference type="SUPFAM" id="SSF55486">
    <property type="entry name" value="Metalloproteases ('zincins'), catalytic domain"/>
    <property type="match status" value="1"/>
</dbReference>
<dbReference type="GeneID" id="19463062"/>
<keyword evidence="1" id="KW-0732">Signal</keyword>
<dbReference type="EMBL" id="KE145363">
    <property type="protein sequence ID" value="EPE31040.1"/>
    <property type="molecule type" value="Genomic_DNA"/>
</dbReference>
<evidence type="ECO:0000313" key="2">
    <source>
        <dbReference type="EMBL" id="EPE31040.1"/>
    </source>
</evidence>
<dbReference type="InterPro" id="IPR024079">
    <property type="entry name" value="MetalloPept_cat_dom_sf"/>
</dbReference>
<evidence type="ECO:0000256" key="1">
    <source>
        <dbReference type="SAM" id="SignalP"/>
    </source>
</evidence>
<keyword evidence="2" id="KW-0482">Metalloprotease</keyword>
<evidence type="ECO:0000313" key="3">
    <source>
        <dbReference type="Proteomes" id="UP000016922"/>
    </source>
</evidence>
<gene>
    <name evidence="2" type="ORF">GLAREA_04007</name>
</gene>
<dbReference type="KEGG" id="glz:GLAREA_04007"/>
<dbReference type="AlphaFoldDB" id="S3CZI3"/>
<dbReference type="HOGENOM" id="CLU_068923_1_0_1"/>
<keyword evidence="3" id="KW-1185">Reference proteome</keyword>
<keyword evidence="2" id="KW-0378">Hydrolase</keyword>
<sequence>MYITALLVLFICLGFSVTHPSSHKTTIEQRQVPDAEPSPAPVVFMDEPDIQNLNYIDPSSGLPFPPLKYVFPSTYLDPECTGAEELILKHAWRVARDIVAAQTTTFRDYNYDFPHSCWLGDDWNSAGDHSKYIADSFKLIQRLFGGLMKDKNIIVWRCSESSNPSLICRTGIDGTQLETTATTKYHVGRQGRGYWVQTTLFCPRFFQYETLKQQVERYKDEKEGQLRIANFEYRTAKTMLHETWHYGVVSDAIDYVYGSQACYKLARSNGAQITSLNADSLAYDGLAIYLHRKFKSIHPPTTEEHLEALRAQNPLSV</sequence>
<keyword evidence="2" id="KW-0645">Protease</keyword>
<dbReference type="RefSeq" id="XP_008082451.1">
    <property type="nucleotide sequence ID" value="XM_008084260.1"/>
</dbReference>